<keyword evidence="5" id="KW-1185">Reference proteome</keyword>
<accession>W1P7U5</accession>
<dbReference type="OMA" id="EESQHAY"/>
<dbReference type="KEGG" id="atr:18432160"/>
<feature type="compositionally biased region" description="Basic and acidic residues" evidence="2">
    <location>
        <begin position="27"/>
        <end position="46"/>
    </location>
</feature>
<evidence type="ECO:0000256" key="2">
    <source>
        <dbReference type="SAM" id="MobiDB-lite"/>
    </source>
</evidence>
<dbReference type="PANTHER" id="PTHR10627:SF74">
    <property type="entry name" value="OS08G0526500 PROTEIN"/>
    <property type="match status" value="1"/>
</dbReference>
<dbReference type="Pfam" id="PF00536">
    <property type="entry name" value="SAM_1"/>
    <property type="match status" value="1"/>
</dbReference>
<proteinExistence type="predicted"/>
<dbReference type="EMBL" id="KI394313">
    <property type="protein sequence ID" value="ERN04008.1"/>
    <property type="molecule type" value="Genomic_DNA"/>
</dbReference>
<evidence type="ECO:0000313" key="4">
    <source>
        <dbReference type="EMBL" id="ERN04008.1"/>
    </source>
</evidence>
<protein>
    <recommendedName>
        <fullName evidence="3">SAM domain-containing protein</fullName>
    </recommendedName>
</protein>
<dbReference type="Proteomes" id="UP000017836">
    <property type="component" value="Unassembled WGS sequence"/>
</dbReference>
<dbReference type="InterPro" id="IPR001660">
    <property type="entry name" value="SAM"/>
</dbReference>
<dbReference type="eggNOG" id="KOG4374">
    <property type="taxonomic scope" value="Eukaryota"/>
</dbReference>
<dbReference type="SMART" id="SM00454">
    <property type="entry name" value="SAM"/>
    <property type="match status" value="1"/>
</dbReference>
<keyword evidence="1" id="KW-0677">Repeat</keyword>
<evidence type="ECO:0000313" key="5">
    <source>
        <dbReference type="Proteomes" id="UP000017836"/>
    </source>
</evidence>
<feature type="compositionally biased region" description="Polar residues" evidence="2">
    <location>
        <begin position="66"/>
        <end position="79"/>
    </location>
</feature>
<dbReference type="InterPro" id="IPR013761">
    <property type="entry name" value="SAM/pointed_sf"/>
</dbReference>
<name>W1P7U5_AMBTC</name>
<feature type="compositionally biased region" description="Polar residues" evidence="2">
    <location>
        <begin position="88"/>
        <end position="97"/>
    </location>
</feature>
<dbReference type="Gramene" id="ERN04008">
    <property type="protein sequence ID" value="ERN04008"/>
    <property type="gene ID" value="AMTR_s00079p00162940"/>
</dbReference>
<dbReference type="OrthoDB" id="76949at2759"/>
<dbReference type="PANTHER" id="PTHR10627">
    <property type="entry name" value="SCP160"/>
    <property type="match status" value="1"/>
</dbReference>
<evidence type="ECO:0000259" key="3">
    <source>
        <dbReference type="SMART" id="SM00454"/>
    </source>
</evidence>
<organism evidence="4 5">
    <name type="scientific">Amborella trichopoda</name>
    <dbReference type="NCBI Taxonomy" id="13333"/>
    <lineage>
        <taxon>Eukaryota</taxon>
        <taxon>Viridiplantae</taxon>
        <taxon>Streptophyta</taxon>
        <taxon>Embryophyta</taxon>
        <taxon>Tracheophyta</taxon>
        <taxon>Spermatophyta</taxon>
        <taxon>Magnoliopsida</taxon>
        <taxon>Amborellales</taxon>
        <taxon>Amborellaceae</taxon>
        <taxon>Amborella</taxon>
    </lineage>
</organism>
<sequence length="200" mass="22309">MYADKFNPLGTKRSVKDRLGNGYDTYGAEKRQRQDVSGKSIQEESQHAYGKATDQDLRRKLLQMEVPQSSKINSQSNVSGMPDKRLSTTKNPFSDATPTVAPDVKGRSDAELKKPTAQIASKPVTTEHKKQVIAQELTVSLFLKRLGLSKYAITFQAEEVDMIALKHMNEADFKEMGLPMGPRKKILLALSSLKEPDVKK</sequence>
<feature type="domain" description="SAM" evidence="3">
    <location>
        <begin position="131"/>
        <end position="196"/>
    </location>
</feature>
<reference evidence="5" key="1">
    <citation type="journal article" date="2013" name="Science">
        <title>The Amborella genome and the evolution of flowering plants.</title>
        <authorList>
            <consortium name="Amborella Genome Project"/>
        </authorList>
    </citation>
    <scope>NUCLEOTIDE SEQUENCE [LARGE SCALE GENOMIC DNA]</scope>
</reference>
<dbReference type="Gene3D" id="1.10.150.50">
    <property type="entry name" value="Transcription Factor, Ets-1"/>
    <property type="match status" value="1"/>
</dbReference>
<evidence type="ECO:0000256" key="1">
    <source>
        <dbReference type="ARBA" id="ARBA00022737"/>
    </source>
</evidence>
<dbReference type="SUPFAM" id="SSF47769">
    <property type="entry name" value="SAM/Pointed domain"/>
    <property type="match status" value="1"/>
</dbReference>
<dbReference type="AlphaFoldDB" id="W1P7U5"/>
<dbReference type="HOGENOM" id="CLU_086183_1_0_1"/>
<gene>
    <name evidence="4" type="ORF">AMTR_s00079p00162940</name>
</gene>
<feature type="region of interest" description="Disordered" evidence="2">
    <location>
        <begin position="1"/>
        <end position="109"/>
    </location>
</feature>